<feature type="chain" id="PRO_5005191378" description="SCP domain-containing protein" evidence="2">
    <location>
        <begin position="26"/>
        <end position="414"/>
    </location>
</feature>
<feature type="compositionally biased region" description="Pro residues" evidence="1">
    <location>
        <begin position="183"/>
        <end position="194"/>
    </location>
</feature>
<dbReference type="EMBL" id="CDMZ01002284">
    <property type="protein sequence ID" value="CEM41667.1"/>
    <property type="molecule type" value="Genomic_DNA"/>
</dbReference>
<dbReference type="SMART" id="SM00198">
    <property type="entry name" value="SCP"/>
    <property type="match status" value="1"/>
</dbReference>
<feature type="compositionally biased region" description="Polar residues" evidence="1">
    <location>
        <begin position="111"/>
        <end position="120"/>
    </location>
</feature>
<feature type="domain" description="SCP" evidence="3">
    <location>
        <begin position="231"/>
        <end position="387"/>
    </location>
</feature>
<accession>A0A0G4HCV8</accession>
<gene>
    <name evidence="4" type="ORF">Cvel_26167</name>
</gene>
<feature type="compositionally biased region" description="Basic and acidic residues" evidence="1">
    <location>
        <begin position="77"/>
        <end position="95"/>
    </location>
</feature>
<dbReference type="SUPFAM" id="SSF55797">
    <property type="entry name" value="PR-1-like"/>
    <property type="match status" value="1"/>
</dbReference>
<feature type="compositionally biased region" description="Low complexity" evidence="1">
    <location>
        <begin position="125"/>
        <end position="142"/>
    </location>
</feature>
<feature type="region of interest" description="Disordered" evidence="1">
    <location>
        <begin position="183"/>
        <end position="214"/>
    </location>
</feature>
<evidence type="ECO:0000256" key="1">
    <source>
        <dbReference type="SAM" id="MobiDB-lite"/>
    </source>
</evidence>
<sequence length="414" mass="45035">MLWWFAPVWVFLWVGFLSGLQFVSASTQKLRQGGLRQTEGAGGSIGEGLCPPEIPEDSEDEEQPEPSSETEGAAFKEIGKPVEREIRRHEMEISRGDSSSPLPSPFKVGDQDTSMSSHIQQAAGATLKTTSSTRTSSNSTAASDPYAFFPYANTQGYNYPSNTKDTASSDKYTYTLPWLTTTKPPPVHIRPPPTTTTTPQPVAQTPTGRSTLGYANQGITTKKVSEIPANVAGAELAKMHNDVRARYGVPEVEWSSSLAEYAGRYLQEGGCVEPLRHSSTSARSRVGSFDHVGENLWKANFAPSLERLFGDWMVERECWRYGPVQKNSCDTDCSSECRAVTYNQCKIGHFVTVMNQAATHVGCAVRECSDGQWVGGCTYGNAGTSNWGHGKVYRGTVPFGPSVASALGLKMQQC</sequence>
<dbReference type="VEuPathDB" id="CryptoDB:Cvel_26167"/>
<dbReference type="PANTHER" id="PTHR10334">
    <property type="entry name" value="CYSTEINE-RICH SECRETORY PROTEIN-RELATED"/>
    <property type="match status" value="1"/>
</dbReference>
<organism evidence="4">
    <name type="scientific">Chromera velia CCMP2878</name>
    <dbReference type="NCBI Taxonomy" id="1169474"/>
    <lineage>
        <taxon>Eukaryota</taxon>
        <taxon>Sar</taxon>
        <taxon>Alveolata</taxon>
        <taxon>Colpodellida</taxon>
        <taxon>Chromeraceae</taxon>
        <taxon>Chromera</taxon>
    </lineage>
</organism>
<dbReference type="AlphaFoldDB" id="A0A0G4HCV8"/>
<evidence type="ECO:0000313" key="4">
    <source>
        <dbReference type="EMBL" id="CEM41667.1"/>
    </source>
</evidence>
<dbReference type="InterPro" id="IPR014044">
    <property type="entry name" value="CAP_dom"/>
</dbReference>
<reference evidence="4" key="1">
    <citation type="submission" date="2014-11" db="EMBL/GenBank/DDBJ databases">
        <authorList>
            <person name="Otto D Thomas"/>
            <person name="Naeem Raeece"/>
        </authorList>
    </citation>
    <scope>NUCLEOTIDE SEQUENCE</scope>
</reference>
<feature type="region of interest" description="Disordered" evidence="1">
    <location>
        <begin position="34"/>
        <end position="142"/>
    </location>
</feature>
<evidence type="ECO:0000256" key="2">
    <source>
        <dbReference type="SAM" id="SignalP"/>
    </source>
</evidence>
<dbReference type="Pfam" id="PF00188">
    <property type="entry name" value="CAP"/>
    <property type="match status" value="1"/>
</dbReference>
<feature type="compositionally biased region" description="Acidic residues" evidence="1">
    <location>
        <begin position="54"/>
        <end position="64"/>
    </location>
</feature>
<name>A0A0G4HCV8_9ALVE</name>
<feature type="signal peptide" evidence="2">
    <location>
        <begin position="1"/>
        <end position="25"/>
    </location>
</feature>
<protein>
    <recommendedName>
        <fullName evidence="3">SCP domain-containing protein</fullName>
    </recommendedName>
</protein>
<proteinExistence type="predicted"/>
<feature type="compositionally biased region" description="Low complexity" evidence="1">
    <location>
        <begin position="195"/>
        <end position="207"/>
    </location>
</feature>
<dbReference type="Gene3D" id="3.40.33.10">
    <property type="entry name" value="CAP"/>
    <property type="match status" value="1"/>
</dbReference>
<dbReference type="InterPro" id="IPR035940">
    <property type="entry name" value="CAP_sf"/>
</dbReference>
<dbReference type="InterPro" id="IPR001283">
    <property type="entry name" value="CRISP-related"/>
</dbReference>
<evidence type="ECO:0000259" key="3">
    <source>
        <dbReference type="SMART" id="SM00198"/>
    </source>
</evidence>
<keyword evidence="2" id="KW-0732">Signal</keyword>